<evidence type="ECO:0000256" key="2">
    <source>
        <dbReference type="SAM" id="Phobius"/>
    </source>
</evidence>
<feature type="signal peptide" evidence="3">
    <location>
        <begin position="1"/>
        <end position="21"/>
    </location>
</feature>
<dbReference type="InParanoid" id="A0A165Q554"/>
<feature type="region of interest" description="Disordered" evidence="1">
    <location>
        <begin position="74"/>
        <end position="133"/>
    </location>
</feature>
<dbReference type="Proteomes" id="UP000077266">
    <property type="component" value="Unassembled WGS sequence"/>
</dbReference>
<evidence type="ECO:0000313" key="4">
    <source>
        <dbReference type="EMBL" id="KZW03095.1"/>
    </source>
</evidence>
<gene>
    <name evidence="4" type="ORF">EXIGLDRAFT_759405</name>
</gene>
<keyword evidence="2" id="KW-0812">Transmembrane</keyword>
<evidence type="ECO:0000256" key="1">
    <source>
        <dbReference type="SAM" id="MobiDB-lite"/>
    </source>
</evidence>
<keyword evidence="3" id="KW-0732">Signal</keyword>
<name>A0A165Q554_EXIGL</name>
<keyword evidence="5" id="KW-1185">Reference proteome</keyword>
<keyword evidence="2" id="KW-1133">Transmembrane helix</keyword>
<protein>
    <submittedName>
        <fullName evidence="4">Uncharacterized protein</fullName>
    </submittedName>
</protein>
<accession>A0A165Q554</accession>
<sequence length="133" mass="13782">MKSATATTVLLLLASAHRVAAFDHLHRNGTGFIVGMVVLGVGVLALLGWCLFACCIGASSRRRRGTLPRFYPQRAAPGVTETGPPISTTARILGPKGPVTPRGTHPAPPQPALATTGAPPFPQPVHQHGANVV</sequence>
<evidence type="ECO:0000313" key="5">
    <source>
        <dbReference type="Proteomes" id="UP000077266"/>
    </source>
</evidence>
<keyword evidence="2" id="KW-0472">Membrane</keyword>
<dbReference type="EMBL" id="KV425885">
    <property type="protein sequence ID" value="KZW03095.1"/>
    <property type="molecule type" value="Genomic_DNA"/>
</dbReference>
<dbReference type="AlphaFoldDB" id="A0A165Q554"/>
<reference evidence="4 5" key="1">
    <citation type="journal article" date="2016" name="Mol. Biol. Evol.">
        <title>Comparative Genomics of Early-Diverging Mushroom-Forming Fungi Provides Insights into the Origins of Lignocellulose Decay Capabilities.</title>
        <authorList>
            <person name="Nagy L.G."/>
            <person name="Riley R."/>
            <person name="Tritt A."/>
            <person name="Adam C."/>
            <person name="Daum C."/>
            <person name="Floudas D."/>
            <person name="Sun H."/>
            <person name="Yadav J.S."/>
            <person name="Pangilinan J."/>
            <person name="Larsson K.H."/>
            <person name="Matsuura K."/>
            <person name="Barry K."/>
            <person name="Labutti K."/>
            <person name="Kuo R."/>
            <person name="Ohm R.A."/>
            <person name="Bhattacharya S.S."/>
            <person name="Shirouzu T."/>
            <person name="Yoshinaga Y."/>
            <person name="Martin F.M."/>
            <person name="Grigoriev I.V."/>
            <person name="Hibbett D.S."/>
        </authorList>
    </citation>
    <scope>NUCLEOTIDE SEQUENCE [LARGE SCALE GENOMIC DNA]</scope>
    <source>
        <strain evidence="4 5">HHB12029</strain>
    </source>
</reference>
<feature type="chain" id="PRO_5007864572" evidence="3">
    <location>
        <begin position="22"/>
        <end position="133"/>
    </location>
</feature>
<evidence type="ECO:0000256" key="3">
    <source>
        <dbReference type="SAM" id="SignalP"/>
    </source>
</evidence>
<organism evidence="4 5">
    <name type="scientific">Exidia glandulosa HHB12029</name>
    <dbReference type="NCBI Taxonomy" id="1314781"/>
    <lineage>
        <taxon>Eukaryota</taxon>
        <taxon>Fungi</taxon>
        <taxon>Dikarya</taxon>
        <taxon>Basidiomycota</taxon>
        <taxon>Agaricomycotina</taxon>
        <taxon>Agaricomycetes</taxon>
        <taxon>Auriculariales</taxon>
        <taxon>Exidiaceae</taxon>
        <taxon>Exidia</taxon>
    </lineage>
</organism>
<feature type="transmembrane region" description="Helical" evidence="2">
    <location>
        <begin position="31"/>
        <end position="59"/>
    </location>
</feature>
<proteinExistence type="predicted"/>